<evidence type="ECO:0000256" key="3">
    <source>
        <dbReference type="ARBA" id="ARBA00022475"/>
    </source>
</evidence>
<feature type="transmembrane region" description="Helical" evidence="9">
    <location>
        <begin position="225"/>
        <end position="244"/>
    </location>
</feature>
<dbReference type="AlphaFoldDB" id="A0A427XK12"/>
<gene>
    <name evidence="10" type="ORF">EHS24_001207</name>
</gene>
<feature type="transmembrane region" description="Helical" evidence="9">
    <location>
        <begin position="121"/>
        <end position="139"/>
    </location>
</feature>
<dbReference type="PANTHER" id="PTHR30574">
    <property type="entry name" value="INNER MEMBRANE PROTEIN YEDE"/>
    <property type="match status" value="1"/>
</dbReference>
<dbReference type="InterPro" id="IPR046513">
    <property type="entry name" value="DUF6691"/>
</dbReference>
<evidence type="ECO:0000256" key="5">
    <source>
        <dbReference type="ARBA" id="ARBA00022692"/>
    </source>
</evidence>
<feature type="region of interest" description="Disordered" evidence="8">
    <location>
        <begin position="187"/>
        <end position="220"/>
    </location>
</feature>
<comment type="caution">
    <text evidence="10">The sequence shown here is derived from an EMBL/GenBank/DDBJ whole genome shotgun (WGS) entry which is preliminary data.</text>
</comment>
<keyword evidence="2" id="KW-0813">Transport</keyword>
<evidence type="ECO:0000313" key="11">
    <source>
        <dbReference type="Proteomes" id="UP000279236"/>
    </source>
</evidence>
<dbReference type="EMBL" id="RSCE01000010">
    <property type="protein sequence ID" value="RSH79168.1"/>
    <property type="molecule type" value="Genomic_DNA"/>
</dbReference>
<organism evidence="10 11">
    <name type="scientific">Apiotrichum porosum</name>
    <dbReference type="NCBI Taxonomy" id="105984"/>
    <lineage>
        <taxon>Eukaryota</taxon>
        <taxon>Fungi</taxon>
        <taxon>Dikarya</taxon>
        <taxon>Basidiomycota</taxon>
        <taxon>Agaricomycotina</taxon>
        <taxon>Tremellomycetes</taxon>
        <taxon>Trichosporonales</taxon>
        <taxon>Trichosporonaceae</taxon>
        <taxon>Apiotrichum</taxon>
    </lineage>
</organism>
<protein>
    <submittedName>
        <fullName evidence="10">Uncharacterized protein</fullName>
    </submittedName>
</protein>
<dbReference type="Pfam" id="PF20398">
    <property type="entry name" value="DUF6691"/>
    <property type="match status" value="1"/>
</dbReference>
<sequence>MGFTPVQTFLGGLLLHISSSSLLTDTGRVFGISSVVDGAIYGDRARWRWAILAGLVTGPAVIAATGLAAAIPDSGTWVYAAQPVSRLALAGALVGFGSKLGSGCTSGHFLCGMSRLSPRSVIATCTFMLTAVLTARFFPAPVNDTLPAYAPSYPSGNQLLALSSAVIVAILARDALAALLPKLMSSRTAPEQSDETTPLTSASSSTATATSTSTSTSSSSWLCSLPYLLSGLTFSLGLMVSGMVNPLKVLGFLRFPPPLDTFDPSLGMIVAGAVIPNGIHWFALRRAQEKSGKAAEPRFSWESWQVPSRTQIDWRLLVGAAVFGMGWGTAGVCPGPAIEAGGSLLVAAFQGADVNRAATGWAAYAVNMLLGMGAVRVLDKVIA</sequence>
<keyword evidence="5 9" id="KW-0812">Transmembrane</keyword>
<feature type="transmembrane region" description="Helical" evidence="9">
    <location>
        <begin position="316"/>
        <end position="338"/>
    </location>
</feature>
<feature type="transmembrane region" description="Helical" evidence="9">
    <location>
        <begin position="159"/>
        <end position="180"/>
    </location>
</feature>
<evidence type="ECO:0000256" key="1">
    <source>
        <dbReference type="ARBA" id="ARBA00004429"/>
    </source>
</evidence>
<feature type="transmembrane region" description="Helical" evidence="9">
    <location>
        <begin position="49"/>
        <end position="71"/>
    </location>
</feature>
<feature type="transmembrane region" description="Helical" evidence="9">
    <location>
        <begin position="77"/>
        <end position="100"/>
    </location>
</feature>
<proteinExistence type="predicted"/>
<feature type="transmembrane region" description="Helical" evidence="9">
    <location>
        <begin position="264"/>
        <end position="284"/>
    </location>
</feature>
<dbReference type="OrthoDB" id="10254418at2759"/>
<comment type="subcellular location">
    <subcellularLocation>
        <location evidence="1">Cell inner membrane</location>
        <topology evidence="1">Multi-pass membrane protein</topology>
    </subcellularLocation>
</comment>
<feature type="compositionally biased region" description="Polar residues" evidence="8">
    <location>
        <begin position="187"/>
        <end position="199"/>
    </location>
</feature>
<dbReference type="Pfam" id="PF04143">
    <property type="entry name" value="Sulf_transp"/>
    <property type="match status" value="1"/>
</dbReference>
<dbReference type="GO" id="GO:0005886">
    <property type="term" value="C:plasma membrane"/>
    <property type="evidence" value="ECO:0007669"/>
    <property type="project" value="UniProtKB-SubCell"/>
</dbReference>
<keyword evidence="3" id="KW-1003">Cell membrane</keyword>
<dbReference type="GeneID" id="39585750"/>
<reference evidence="10 11" key="1">
    <citation type="submission" date="2018-11" db="EMBL/GenBank/DDBJ databases">
        <title>Genome sequence of Apiotrichum porosum DSM 27194.</title>
        <authorList>
            <person name="Aliyu H."/>
            <person name="Gorte O."/>
            <person name="Ochsenreither K."/>
        </authorList>
    </citation>
    <scope>NUCLEOTIDE SEQUENCE [LARGE SCALE GENOMIC DNA]</scope>
    <source>
        <strain evidence="10 11">DSM 27194</strain>
    </source>
</reference>
<keyword evidence="11" id="KW-1185">Reference proteome</keyword>
<evidence type="ECO:0000256" key="6">
    <source>
        <dbReference type="ARBA" id="ARBA00022989"/>
    </source>
</evidence>
<dbReference type="RefSeq" id="XP_028474315.1">
    <property type="nucleotide sequence ID" value="XM_028617008.1"/>
</dbReference>
<evidence type="ECO:0000256" key="9">
    <source>
        <dbReference type="SAM" id="Phobius"/>
    </source>
</evidence>
<feature type="transmembrane region" description="Helical" evidence="9">
    <location>
        <begin position="358"/>
        <end position="378"/>
    </location>
</feature>
<keyword evidence="7 9" id="KW-0472">Membrane</keyword>
<evidence type="ECO:0000256" key="2">
    <source>
        <dbReference type="ARBA" id="ARBA00022448"/>
    </source>
</evidence>
<keyword evidence="4" id="KW-0997">Cell inner membrane</keyword>
<evidence type="ECO:0000256" key="4">
    <source>
        <dbReference type="ARBA" id="ARBA00022519"/>
    </source>
</evidence>
<accession>A0A427XK12</accession>
<dbReference type="PANTHER" id="PTHR30574:SF1">
    <property type="entry name" value="SULPHUR TRANSPORT DOMAIN-CONTAINING PROTEIN"/>
    <property type="match status" value="1"/>
</dbReference>
<evidence type="ECO:0000256" key="7">
    <source>
        <dbReference type="ARBA" id="ARBA00023136"/>
    </source>
</evidence>
<name>A0A427XK12_9TREE</name>
<evidence type="ECO:0000313" key="10">
    <source>
        <dbReference type="EMBL" id="RSH79168.1"/>
    </source>
</evidence>
<keyword evidence="6 9" id="KW-1133">Transmembrane helix</keyword>
<evidence type="ECO:0000256" key="8">
    <source>
        <dbReference type="SAM" id="MobiDB-lite"/>
    </source>
</evidence>
<feature type="compositionally biased region" description="Low complexity" evidence="8">
    <location>
        <begin position="200"/>
        <end position="220"/>
    </location>
</feature>
<dbReference type="Proteomes" id="UP000279236">
    <property type="component" value="Unassembled WGS sequence"/>
</dbReference>
<dbReference type="InterPro" id="IPR007272">
    <property type="entry name" value="Sulf_transp_TsuA/YedE"/>
</dbReference>